<dbReference type="InterPro" id="IPR003602">
    <property type="entry name" value="Topo_IA_DNA-bd_dom"/>
</dbReference>
<dbReference type="InterPro" id="IPR005738">
    <property type="entry name" value="TopoIII"/>
</dbReference>
<dbReference type="InterPro" id="IPR034144">
    <property type="entry name" value="TOPRIM_TopoIII"/>
</dbReference>
<dbReference type="InterPro" id="IPR013825">
    <property type="entry name" value="Topo_IA_cen_sub2"/>
</dbReference>
<dbReference type="AlphaFoldDB" id="A0A1H8BHZ2"/>
<dbReference type="GO" id="GO:0046872">
    <property type="term" value="F:metal ion binding"/>
    <property type="evidence" value="ECO:0007669"/>
    <property type="project" value="UniProtKB-KW"/>
</dbReference>
<dbReference type="SMART" id="SM00436">
    <property type="entry name" value="TOP1Bc"/>
    <property type="match status" value="1"/>
</dbReference>
<evidence type="ECO:0000256" key="6">
    <source>
        <dbReference type="ARBA" id="ARBA00023029"/>
    </source>
</evidence>
<dbReference type="GO" id="GO:0006281">
    <property type="term" value="P:DNA repair"/>
    <property type="evidence" value="ECO:0007669"/>
    <property type="project" value="TreeGrafter"/>
</dbReference>
<dbReference type="InterPro" id="IPR023406">
    <property type="entry name" value="Topo_IA_AS"/>
</dbReference>
<dbReference type="PANTHER" id="PTHR11390:SF21">
    <property type="entry name" value="DNA TOPOISOMERASE 3-ALPHA"/>
    <property type="match status" value="1"/>
</dbReference>
<evidence type="ECO:0000256" key="9">
    <source>
        <dbReference type="ARBA" id="ARBA00030003"/>
    </source>
</evidence>
<evidence type="ECO:0000256" key="5">
    <source>
        <dbReference type="ARBA" id="ARBA00022842"/>
    </source>
</evidence>
<comment type="catalytic activity">
    <reaction evidence="1">
        <text>ATP-independent breakage of single-stranded DNA, followed by passage and rejoining.</text>
        <dbReference type="EC" id="5.6.2.1"/>
    </reaction>
</comment>
<dbReference type="EMBL" id="FOBW01000006">
    <property type="protein sequence ID" value="SEM82442.1"/>
    <property type="molecule type" value="Genomic_DNA"/>
</dbReference>
<proteinExistence type="inferred from homology"/>
<dbReference type="PANTHER" id="PTHR11390">
    <property type="entry name" value="PROKARYOTIC DNA TOPOISOMERASE"/>
    <property type="match status" value="1"/>
</dbReference>
<keyword evidence="5" id="KW-0460">Magnesium</keyword>
<dbReference type="PROSITE" id="PS50880">
    <property type="entry name" value="TOPRIM"/>
    <property type="match status" value="1"/>
</dbReference>
<dbReference type="CDD" id="cd03362">
    <property type="entry name" value="TOPRIM_TopoIA_TopoIII"/>
    <property type="match status" value="1"/>
</dbReference>
<feature type="domain" description="Topo IA-type catalytic" evidence="14">
    <location>
        <begin position="157"/>
        <end position="597"/>
    </location>
</feature>
<organism evidence="15 16">
    <name type="scientific">Mesobacillus persicus</name>
    <dbReference type="NCBI Taxonomy" id="930146"/>
    <lineage>
        <taxon>Bacteria</taxon>
        <taxon>Bacillati</taxon>
        <taxon>Bacillota</taxon>
        <taxon>Bacilli</taxon>
        <taxon>Bacillales</taxon>
        <taxon>Bacillaceae</taxon>
        <taxon>Mesobacillus</taxon>
    </lineage>
</organism>
<dbReference type="EC" id="5.6.2.1" evidence="3"/>
<dbReference type="PRINTS" id="PR00417">
    <property type="entry name" value="PRTPISMRASEI"/>
</dbReference>
<dbReference type="SMART" id="SM00437">
    <property type="entry name" value="TOP1Ac"/>
    <property type="match status" value="1"/>
</dbReference>
<dbReference type="NCBIfam" id="NF005829">
    <property type="entry name" value="PRK07726.1"/>
    <property type="match status" value="1"/>
</dbReference>
<dbReference type="CDD" id="cd00186">
    <property type="entry name" value="TOP1Ac"/>
    <property type="match status" value="1"/>
</dbReference>
<dbReference type="GO" id="GO:0043597">
    <property type="term" value="C:cytoplasmic replication fork"/>
    <property type="evidence" value="ECO:0007669"/>
    <property type="project" value="TreeGrafter"/>
</dbReference>
<dbReference type="PROSITE" id="PS00396">
    <property type="entry name" value="TOPO_IA_1"/>
    <property type="match status" value="1"/>
</dbReference>
<dbReference type="RefSeq" id="WP_090744397.1">
    <property type="nucleotide sequence ID" value="NZ_FOBW01000006.1"/>
</dbReference>
<dbReference type="GO" id="GO:0003677">
    <property type="term" value="F:DNA binding"/>
    <property type="evidence" value="ECO:0007669"/>
    <property type="project" value="UniProtKB-KW"/>
</dbReference>
<dbReference type="InterPro" id="IPR025589">
    <property type="entry name" value="Toprim_C_rpt"/>
</dbReference>
<evidence type="ECO:0000256" key="3">
    <source>
        <dbReference type="ARBA" id="ARBA00012891"/>
    </source>
</evidence>
<dbReference type="InterPro" id="IPR023405">
    <property type="entry name" value="Topo_IA_core_domain"/>
</dbReference>
<feature type="domain" description="Toprim" evidence="13">
    <location>
        <begin position="1"/>
        <end position="140"/>
    </location>
</feature>
<protein>
    <recommendedName>
        <fullName evidence="3">DNA topoisomerase</fullName>
        <ecNumber evidence="3">5.6.2.1</ecNumber>
    </recommendedName>
    <alternativeName>
        <fullName evidence="12">Omega-protein</fullName>
    </alternativeName>
    <alternativeName>
        <fullName evidence="11">Relaxing enzyme</fullName>
    </alternativeName>
    <alternativeName>
        <fullName evidence="9">Swivelase</fullName>
    </alternativeName>
    <alternativeName>
        <fullName evidence="10">Untwisting enzyme</fullName>
    </alternativeName>
</protein>
<dbReference type="InterPro" id="IPR013824">
    <property type="entry name" value="Topo_IA_cen_sub1"/>
</dbReference>
<dbReference type="InterPro" id="IPR003601">
    <property type="entry name" value="Topo_IA_2"/>
</dbReference>
<dbReference type="InterPro" id="IPR013826">
    <property type="entry name" value="Topo_IA_cen_sub3"/>
</dbReference>
<dbReference type="GO" id="GO:0006265">
    <property type="term" value="P:DNA topological change"/>
    <property type="evidence" value="ECO:0007669"/>
    <property type="project" value="InterPro"/>
</dbReference>
<dbReference type="Pfam" id="PF13342">
    <property type="entry name" value="Toprim_Crpt"/>
    <property type="match status" value="1"/>
</dbReference>
<evidence type="ECO:0000256" key="11">
    <source>
        <dbReference type="ARBA" id="ARBA00032235"/>
    </source>
</evidence>
<evidence type="ECO:0000313" key="16">
    <source>
        <dbReference type="Proteomes" id="UP000198553"/>
    </source>
</evidence>
<dbReference type="OrthoDB" id="9803554at2"/>
<evidence type="ECO:0000256" key="7">
    <source>
        <dbReference type="ARBA" id="ARBA00023125"/>
    </source>
</evidence>
<name>A0A1H8BHZ2_9BACI</name>
<dbReference type="SMART" id="SM00493">
    <property type="entry name" value="TOPRIM"/>
    <property type="match status" value="1"/>
</dbReference>
<sequence length="719" mass="81183">MKLIIAEKPDQGRTLASVFKMKKREGFIEILPNEIFPNGAYVTWAIGHLTELAAPEKYDSSWKKWSLSTLPIIPEHFQYEVVKSKAKQFSIIKNLAADSKVTEIIHAGDAGREGELIIRNILRLAGCQKPMKRLWISSLTPKAIREGFQKLLNEADTKNLYFEAYTRSCADWVVGMNASRLYTLLLQQQGFSDVFSLGRVQTPTLALIVKREQEIDGFVSEPFWEVIAKFNLNGKKYTGKWEKDGDSRIKTKELAEKIAGFCQGKSAEVVEVKSEKKEFSPPLFYNLSAIQADANKRFKFPPKKTLDVLQGLYQRGIVSYPRSDSRYVTPGEAEGFPVILAKIQAKEEYKEFFPLPVESIKDHSRYVNEKKVTDHYAIIPTEQVPDLNRLTPDEKKLYDLLVRTLVAAHYPASVAEYTTIRSLVDGRAVFVSKGKVQLEEGWRRVLPHKEKEKDPELPKIFEGEKGEVSKVEVKESKTQPPKRYTEGQLITLMKTAGKHIEDKELEKVLMKTEGLGTEATRAGIITMLKDRGYIQISKNLVFATAKAKILIQALGGQVLASPEMTAKWEKRLKEIGQGEASPKSFIEQTEKMVAHLVMQTSEAATTWSFETEMKEAFVPGKRNGKRVQGASLGKCKICGGNVVDKGNLFGCSNYQKTKCNFSISKKILGKTITQKLVKQLLKDGTTEIIQEFKGKEKPFNAKLVWDEKDAKIKFDFANT</sequence>
<evidence type="ECO:0000259" key="14">
    <source>
        <dbReference type="PROSITE" id="PS52039"/>
    </source>
</evidence>
<evidence type="ECO:0000259" key="13">
    <source>
        <dbReference type="PROSITE" id="PS50880"/>
    </source>
</evidence>
<dbReference type="Gene3D" id="1.10.460.10">
    <property type="entry name" value="Topoisomerase I, domain 2"/>
    <property type="match status" value="1"/>
</dbReference>
<keyword evidence="7" id="KW-0238">DNA-binding</keyword>
<keyword evidence="8 15" id="KW-0413">Isomerase</keyword>
<evidence type="ECO:0000256" key="2">
    <source>
        <dbReference type="ARBA" id="ARBA00009446"/>
    </source>
</evidence>
<dbReference type="Pfam" id="PF01131">
    <property type="entry name" value="Topoisom_bac"/>
    <property type="match status" value="1"/>
</dbReference>
<keyword evidence="6" id="KW-0799">Topoisomerase</keyword>
<keyword evidence="4" id="KW-0479">Metal-binding</keyword>
<comment type="similarity">
    <text evidence="2">Belongs to the type IA topoisomerase family.</text>
</comment>
<evidence type="ECO:0000313" key="15">
    <source>
        <dbReference type="EMBL" id="SEM82442.1"/>
    </source>
</evidence>
<keyword evidence="16" id="KW-1185">Reference proteome</keyword>
<dbReference type="InterPro" id="IPR006171">
    <property type="entry name" value="TOPRIM_dom"/>
</dbReference>
<evidence type="ECO:0000256" key="10">
    <source>
        <dbReference type="ARBA" id="ARBA00031985"/>
    </source>
</evidence>
<dbReference type="Pfam" id="PF01751">
    <property type="entry name" value="Toprim"/>
    <property type="match status" value="1"/>
</dbReference>
<reference evidence="16" key="1">
    <citation type="submission" date="2016-10" db="EMBL/GenBank/DDBJ databases">
        <authorList>
            <person name="Varghese N."/>
            <person name="Submissions S."/>
        </authorList>
    </citation>
    <scope>NUCLEOTIDE SEQUENCE [LARGE SCALE GENOMIC DNA]</scope>
    <source>
        <strain evidence="16">B48,IBRC-M 10115,DSM 25386,CECT 8001</strain>
    </source>
</reference>
<evidence type="ECO:0000256" key="8">
    <source>
        <dbReference type="ARBA" id="ARBA00023235"/>
    </source>
</evidence>
<dbReference type="GO" id="GO:0003917">
    <property type="term" value="F:DNA topoisomerase type I (single strand cut, ATP-independent) activity"/>
    <property type="evidence" value="ECO:0007669"/>
    <property type="project" value="UniProtKB-EC"/>
</dbReference>
<dbReference type="Gene3D" id="3.40.50.140">
    <property type="match status" value="1"/>
</dbReference>
<dbReference type="Gene3D" id="1.10.290.10">
    <property type="entry name" value="Topoisomerase I, domain 4"/>
    <property type="match status" value="1"/>
</dbReference>
<dbReference type="PROSITE" id="PS52039">
    <property type="entry name" value="TOPO_IA_2"/>
    <property type="match status" value="1"/>
</dbReference>
<dbReference type="NCBIfam" id="TIGR01056">
    <property type="entry name" value="topB"/>
    <property type="match status" value="1"/>
</dbReference>
<evidence type="ECO:0000256" key="12">
    <source>
        <dbReference type="ARBA" id="ARBA00032877"/>
    </source>
</evidence>
<evidence type="ECO:0000256" key="1">
    <source>
        <dbReference type="ARBA" id="ARBA00000213"/>
    </source>
</evidence>
<dbReference type="Proteomes" id="UP000198553">
    <property type="component" value="Unassembled WGS sequence"/>
</dbReference>
<gene>
    <name evidence="15" type="ORF">SAMN05192533_10646</name>
</gene>
<dbReference type="STRING" id="930146.SAMN05192533_10646"/>
<evidence type="ECO:0000256" key="4">
    <source>
        <dbReference type="ARBA" id="ARBA00022723"/>
    </source>
</evidence>
<dbReference type="InterPro" id="IPR013497">
    <property type="entry name" value="Topo_IA_cen"/>
</dbReference>
<dbReference type="GO" id="GO:0006310">
    <property type="term" value="P:DNA recombination"/>
    <property type="evidence" value="ECO:0007669"/>
    <property type="project" value="TreeGrafter"/>
</dbReference>
<accession>A0A1H8BHZ2</accession>
<dbReference type="Gene3D" id="2.70.20.10">
    <property type="entry name" value="Topoisomerase I, domain 3"/>
    <property type="match status" value="1"/>
</dbReference>
<dbReference type="SUPFAM" id="SSF56712">
    <property type="entry name" value="Prokaryotic type I DNA topoisomerase"/>
    <property type="match status" value="1"/>
</dbReference>
<dbReference type="InterPro" id="IPR000380">
    <property type="entry name" value="Topo_IA"/>
</dbReference>